<dbReference type="EMBL" id="JAPVEA010000002">
    <property type="protein sequence ID" value="KAJ5459657.1"/>
    <property type="molecule type" value="Genomic_DNA"/>
</dbReference>
<dbReference type="AlphaFoldDB" id="A0AAD6CAQ9"/>
<organism evidence="1 2">
    <name type="scientific">Penicillium daleae</name>
    <dbReference type="NCBI Taxonomy" id="63821"/>
    <lineage>
        <taxon>Eukaryota</taxon>
        <taxon>Fungi</taxon>
        <taxon>Dikarya</taxon>
        <taxon>Ascomycota</taxon>
        <taxon>Pezizomycotina</taxon>
        <taxon>Eurotiomycetes</taxon>
        <taxon>Eurotiomycetidae</taxon>
        <taxon>Eurotiales</taxon>
        <taxon>Aspergillaceae</taxon>
        <taxon>Penicillium</taxon>
    </lineage>
</organism>
<evidence type="ECO:0000313" key="2">
    <source>
        <dbReference type="Proteomes" id="UP001213681"/>
    </source>
</evidence>
<keyword evidence="2" id="KW-1185">Reference proteome</keyword>
<protein>
    <submittedName>
        <fullName evidence="1">Uncharacterized protein</fullName>
    </submittedName>
</protein>
<evidence type="ECO:0000313" key="1">
    <source>
        <dbReference type="EMBL" id="KAJ5459657.1"/>
    </source>
</evidence>
<name>A0AAD6CAQ9_9EURO</name>
<dbReference type="RefSeq" id="XP_056768699.1">
    <property type="nucleotide sequence ID" value="XM_056904592.1"/>
</dbReference>
<accession>A0AAD6CAQ9</accession>
<dbReference type="Proteomes" id="UP001213681">
    <property type="component" value="Unassembled WGS sequence"/>
</dbReference>
<sequence>MAEQIQLPLIGLAKRFGIVTVSRSGAGHRKRGLQNYGKFGNLGLALGRTHGPIPLRIVIIPDSTTGS</sequence>
<reference evidence="1" key="2">
    <citation type="journal article" date="2023" name="IMA Fungus">
        <title>Comparative genomic study of the Penicillium genus elucidates a diverse pangenome and 15 lateral gene transfer events.</title>
        <authorList>
            <person name="Petersen C."/>
            <person name="Sorensen T."/>
            <person name="Nielsen M.R."/>
            <person name="Sondergaard T.E."/>
            <person name="Sorensen J.L."/>
            <person name="Fitzpatrick D.A."/>
            <person name="Frisvad J.C."/>
            <person name="Nielsen K.L."/>
        </authorList>
    </citation>
    <scope>NUCLEOTIDE SEQUENCE</scope>
    <source>
        <strain evidence="1">IBT 16125</strain>
    </source>
</reference>
<dbReference type="GeneID" id="81594835"/>
<gene>
    <name evidence="1" type="ORF">N7458_001209</name>
</gene>
<comment type="caution">
    <text evidence="1">The sequence shown here is derived from an EMBL/GenBank/DDBJ whole genome shotgun (WGS) entry which is preliminary data.</text>
</comment>
<proteinExistence type="predicted"/>
<reference evidence="1" key="1">
    <citation type="submission" date="2022-12" db="EMBL/GenBank/DDBJ databases">
        <authorList>
            <person name="Petersen C."/>
        </authorList>
    </citation>
    <scope>NUCLEOTIDE SEQUENCE</scope>
    <source>
        <strain evidence="1">IBT 16125</strain>
    </source>
</reference>